<proteinExistence type="predicted"/>
<comment type="caution">
    <text evidence="2">The sequence shown here is derived from an EMBL/GenBank/DDBJ whole genome shotgun (WGS) entry which is preliminary data.</text>
</comment>
<dbReference type="RefSeq" id="WP_022347089.1">
    <property type="nucleotide sequence ID" value="NZ_JGCY01000220.1"/>
</dbReference>
<sequence length="265" mass="29755">MKTRALRSYLCFTLLATAFLLGLAGCDKEESEPLRIGDDSFNNIENGVWTAYYPNTNQTSITIYGGVKPYTVSSNSDILKVNMDKLSDAFNYETLGVGDAEVTITDAKGESVGLKVKIDYRSDKMKIVKLDAYVKGDKMTVAAQKELKEKALASIPVKAGGGYQFIYTKDQGGIVYVYPDKYGEKYKEGTFTRSSLAVGNSSYRKYEIKLDGMERTYIVQRYYPSKTRSEAMVPYGFYEDLLDQFTDDYPEVESVYTMQVVSAVF</sequence>
<evidence type="ECO:0000313" key="3">
    <source>
        <dbReference type="Proteomes" id="UP000020529"/>
    </source>
</evidence>
<reference evidence="2 3" key="1">
    <citation type="submission" date="2014-02" db="EMBL/GenBank/DDBJ databases">
        <authorList>
            <person name="Sears C."/>
            <person name="Carroll K."/>
            <person name="Sack B.R."/>
            <person name="Qadri F."/>
            <person name="Myers L.L."/>
            <person name="Chung G.-T."/>
            <person name="Escheverria P."/>
            <person name="Fraser C.M."/>
            <person name="Sadzewicz L."/>
            <person name="Shefchek K.A."/>
            <person name="Tallon L."/>
            <person name="Das S.P."/>
            <person name="Daugherty S."/>
            <person name="Mongodin E.F."/>
        </authorList>
    </citation>
    <scope>NUCLEOTIDE SEQUENCE [LARGE SCALE GENOMIC DNA]</scope>
    <source>
        <strain evidence="3">3988T(B)14</strain>
    </source>
</reference>
<keyword evidence="2" id="KW-0449">Lipoprotein</keyword>
<feature type="signal peptide" evidence="1">
    <location>
        <begin position="1"/>
        <end position="24"/>
    </location>
</feature>
<evidence type="ECO:0000256" key="1">
    <source>
        <dbReference type="SAM" id="SignalP"/>
    </source>
</evidence>
<dbReference type="PROSITE" id="PS51257">
    <property type="entry name" value="PROKAR_LIPOPROTEIN"/>
    <property type="match status" value="1"/>
</dbReference>
<organism evidence="2 3">
    <name type="scientific">Bacteroides fragilis str. 3988T(B)14</name>
    <dbReference type="NCBI Taxonomy" id="1339315"/>
    <lineage>
        <taxon>Bacteria</taxon>
        <taxon>Pseudomonadati</taxon>
        <taxon>Bacteroidota</taxon>
        <taxon>Bacteroidia</taxon>
        <taxon>Bacteroidales</taxon>
        <taxon>Bacteroidaceae</taxon>
        <taxon>Bacteroides</taxon>
    </lineage>
</organism>
<name>A0A015T089_BACFG</name>
<accession>A0A015T089</accession>
<keyword evidence="1" id="KW-0732">Signal</keyword>
<dbReference type="EMBL" id="JGCY01000220">
    <property type="protein sequence ID" value="EXY75917.1"/>
    <property type="molecule type" value="Genomic_DNA"/>
</dbReference>
<evidence type="ECO:0000313" key="2">
    <source>
        <dbReference type="EMBL" id="EXY75917.1"/>
    </source>
</evidence>
<gene>
    <name evidence="2" type="ORF">M124_0126</name>
</gene>
<dbReference type="Proteomes" id="UP000020529">
    <property type="component" value="Unassembled WGS sequence"/>
</dbReference>
<dbReference type="AlphaFoldDB" id="A0A015T089"/>
<feature type="chain" id="PRO_5001476758" evidence="1">
    <location>
        <begin position="25"/>
        <end position="265"/>
    </location>
</feature>
<dbReference type="PATRIC" id="fig|1339315.3.peg.944"/>
<protein>
    <submittedName>
        <fullName evidence="2">Putative lipoprotein</fullName>
    </submittedName>
</protein>